<evidence type="ECO:0000313" key="8">
    <source>
        <dbReference type="Proteomes" id="UP001460270"/>
    </source>
</evidence>
<dbReference type="EMBL" id="JBBPFD010000018">
    <property type="protein sequence ID" value="KAK7889529.1"/>
    <property type="molecule type" value="Genomic_DNA"/>
</dbReference>
<accession>A0AAW0NDH2</accession>
<evidence type="ECO:0000256" key="1">
    <source>
        <dbReference type="ARBA" id="ARBA00022723"/>
    </source>
</evidence>
<dbReference type="Pfam" id="PF13765">
    <property type="entry name" value="PRY"/>
    <property type="match status" value="1"/>
</dbReference>
<organism evidence="7 8">
    <name type="scientific">Mugilogobius chulae</name>
    <name type="common">yellowstripe goby</name>
    <dbReference type="NCBI Taxonomy" id="88201"/>
    <lineage>
        <taxon>Eukaryota</taxon>
        <taxon>Metazoa</taxon>
        <taxon>Chordata</taxon>
        <taxon>Craniata</taxon>
        <taxon>Vertebrata</taxon>
        <taxon>Euteleostomi</taxon>
        <taxon>Actinopterygii</taxon>
        <taxon>Neopterygii</taxon>
        <taxon>Teleostei</taxon>
        <taxon>Neoteleostei</taxon>
        <taxon>Acanthomorphata</taxon>
        <taxon>Gobiaria</taxon>
        <taxon>Gobiiformes</taxon>
        <taxon>Gobioidei</taxon>
        <taxon>Gobiidae</taxon>
        <taxon>Gobionellinae</taxon>
        <taxon>Mugilogobius</taxon>
    </lineage>
</organism>
<evidence type="ECO:0000256" key="2">
    <source>
        <dbReference type="ARBA" id="ARBA00022771"/>
    </source>
</evidence>
<dbReference type="GO" id="GO:0008270">
    <property type="term" value="F:zinc ion binding"/>
    <property type="evidence" value="ECO:0007669"/>
    <property type="project" value="UniProtKB-KW"/>
</dbReference>
<evidence type="ECO:0000313" key="7">
    <source>
        <dbReference type="EMBL" id="KAK7889529.1"/>
    </source>
</evidence>
<feature type="coiled-coil region" evidence="4">
    <location>
        <begin position="248"/>
        <end position="293"/>
    </location>
</feature>
<dbReference type="InterPro" id="IPR001870">
    <property type="entry name" value="B30.2/SPRY"/>
</dbReference>
<dbReference type="PANTHER" id="PTHR25465:SF14">
    <property type="entry name" value="E3 UBIQUITIN-PROTEIN LIGASE TRIM65"/>
    <property type="match status" value="1"/>
</dbReference>
<dbReference type="Pfam" id="PF25600">
    <property type="entry name" value="TRIM_CC"/>
    <property type="match status" value="1"/>
</dbReference>
<dbReference type="SUPFAM" id="SSF49899">
    <property type="entry name" value="Concanavalin A-like lectins/glucanases"/>
    <property type="match status" value="1"/>
</dbReference>
<dbReference type="InterPro" id="IPR043136">
    <property type="entry name" value="B30.2/SPRY_sf"/>
</dbReference>
<dbReference type="PRINTS" id="PR01407">
    <property type="entry name" value="BUTYPHLNCDUF"/>
</dbReference>
<dbReference type="InterPro" id="IPR006574">
    <property type="entry name" value="PRY"/>
</dbReference>
<dbReference type="Proteomes" id="UP001460270">
    <property type="component" value="Unassembled WGS sequence"/>
</dbReference>
<keyword evidence="2" id="KW-0863">Zinc-finger</keyword>
<dbReference type="SMART" id="SM00589">
    <property type="entry name" value="PRY"/>
    <property type="match status" value="1"/>
</dbReference>
<dbReference type="PROSITE" id="PS50188">
    <property type="entry name" value="B302_SPRY"/>
    <property type="match status" value="1"/>
</dbReference>
<dbReference type="GO" id="GO:0005737">
    <property type="term" value="C:cytoplasm"/>
    <property type="evidence" value="ECO:0007669"/>
    <property type="project" value="UniProtKB-ARBA"/>
</dbReference>
<feature type="compositionally biased region" description="Basic and acidic residues" evidence="5">
    <location>
        <begin position="45"/>
        <end position="58"/>
    </location>
</feature>
<dbReference type="InterPro" id="IPR013320">
    <property type="entry name" value="ConA-like_dom_sf"/>
</dbReference>
<keyword evidence="3" id="KW-0862">Zinc</keyword>
<evidence type="ECO:0000256" key="3">
    <source>
        <dbReference type="ARBA" id="ARBA00022833"/>
    </source>
</evidence>
<reference evidence="8" key="1">
    <citation type="submission" date="2024-04" db="EMBL/GenBank/DDBJ databases">
        <title>Salinicola lusitanus LLJ914,a marine bacterium isolated from the Okinawa Trough.</title>
        <authorList>
            <person name="Li J."/>
        </authorList>
    </citation>
    <scope>NUCLEOTIDE SEQUENCE [LARGE SCALE GENOMIC DNA]</scope>
</reference>
<dbReference type="Gene3D" id="2.60.120.920">
    <property type="match status" value="1"/>
</dbReference>
<feature type="domain" description="B30.2/SPRY" evidence="6">
    <location>
        <begin position="412"/>
        <end position="615"/>
    </location>
</feature>
<proteinExistence type="predicted"/>
<dbReference type="InterPro" id="IPR058030">
    <property type="entry name" value="TRIM8/14/16/25/29/45/65_CC"/>
</dbReference>
<dbReference type="PANTHER" id="PTHR25465">
    <property type="entry name" value="B-BOX DOMAIN CONTAINING"/>
    <property type="match status" value="1"/>
</dbReference>
<keyword evidence="4" id="KW-0175">Coiled coil</keyword>
<sequence length="628" mass="71989">MEAARSSRSAQVVVCFCACAPASTNVRWTDQVVNFSLELTPAQTRAEDNASSRNEWRSQARPAADVAPPLRDDRFARQSGTPVLSRNTVLDVVMEQLRKRETQTPAVTELCPGNKSLRADQKCELQRHKKVSALKETTLAPAFIHPPAHEQENPNEREHFRFLERQTKEKITQRHELVKLQHTEEKQGQDTAERRRRLEQLQQAQNNLQQKYWDNAKEMMTLLKLLSVIRVSADGAVNSCDFSISELMELLEIRMKKVKDEMRALQEAEESALRDLKSKLEQDIAKLTSTKKEIDLLEEIADPVTFLQKFEPLLEYINGLDYDVAKDYMFAKEKLPLLSVARNTVRELHAALESSEKQEITQCYALKRLSSPKNNEEEKAYHGVLALAGRTKSKLWSPRKVFTNNKNKVTNIDSELRIQFRREEFLPYARDVTFDINTAHANIVLSDGDRKAKTVTRRQSYRKHPERFTRFCQILSKEPLTGRCYFEIKLDYEGMLIIALTYKDIERKGPFASCYFESNPNSWALTVYHSDVAYFCHNKKKHDIWSGADPDTLGVFLDHDMGILEFYSVEDSNSTYPSSLIHEIHTSFAQPLLLGVCFDPVQYGGLRSGPRGGPRHSAPHAVEIVQLT</sequence>
<protein>
    <recommendedName>
        <fullName evidence="6">B30.2/SPRY domain-containing protein</fullName>
    </recommendedName>
</protein>
<evidence type="ECO:0000259" key="6">
    <source>
        <dbReference type="PROSITE" id="PS50188"/>
    </source>
</evidence>
<feature type="region of interest" description="Disordered" evidence="5">
    <location>
        <begin position="43"/>
        <end position="66"/>
    </location>
</feature>
<gene>
    <name evidence="7" type="ORF">WMY93_025089</name>
</gene>
<dbReference type="InterPro" id="IPR003879">
    <property type="entry name" value="Butyrophylin_SPRY"/>
</dbReference>
<name>A0AAW0NDH2_9GOBI</name>
<dbReference type="InterPro" id="IPR051051">
    <property type="entry name" value="E3_ubiq-ligase_TRIM/RNF"/>
</dbReference>
<evidence type="ECO:0000256" key="4">
    <source>
        <dbReference type="SAM" id="Coils"/>
    </source>
</evidence>
<evidence type="ECO:0000256" key="5">
    <source>
        <dbReference type="SAM" id="MobiDB-lite"/>
    </source>
</evidence>
<keyword evidence="1" id="KW-0479">Metal-binding</keyword>
<comment type="caution">
    <text evidence="7">The sequence shown here is derived from an EMBL/GenBank/DDBJ whole genome shotgun (WGS) entry which is preliminary data.</text>
</comment>
<keyword evidence="8" id="KW-1185">Reference proteome</keyword>
<dbReference type="AlphaFoldDB" id="A0AAW0NDH2"/>